<dbReference type="PROSITE" id="PS51257">
    <property type="entry name" value="PROKAR_LIPOPROTEIN"/>
    <property type="match status" value="1"/>
</dbReference>
<dbReference type="Proteomes" id="UP000823934">
    <property type="component" value="Unassembled WGS sequence"/>
</dbReference>
<accession>A0A9D1Q6I0</accession>
<organism evidence="3 4">
    <name type="scientific">Candidatus Ignatzschineria merdigallinarum</name>
    <dbReference type="NCBI Taxonomy" id="2838621"/>
    <lineage>
        <taxon>Bacteria</taxon>
        <taxon>Pseudomonadati</taxon>
        <taxon>Pseudomonadota</taxon>
        <taxon>Gammaproteobacteria</taxon>
        <taxon>Cardiobacteriales</taxon>
        <taxon>Ignatzschineriaceae</taxon>
        <taxon>Ignatzschineria</taxon>
    </lineage>
</organism>
<reference evidence="3" key="1">
    <citation type="journal article" date="2021" name="PeerJ">
        <title>Extensive microbial diversity within the chicken gut microbiome revealed by metagenomics and culture.</title>
        <authorList>
            <person name="Gilroy R."/>
            <person name="Ravi A."/>
            <person name="Getino M."/>
            <person name="Pursley I."/>
            <person name="Horton D.L."/>
            <person name="Alikhan N.F."/>
            <person name="Baker D."/>
            <person name="Gharbi K."/>
            <person name="Hall N."/>
            <person name="Watson M."/>
            <person name="Adriaenssens E.M."/>
            <person name="Foster-Nyarko E."/>
            <person name="Jarju S."/>
            <person name="Secka A."/>
            <person name="Antonio M."/>
            <person name="Oren A."/>
            <person name="Chaudhuri R.R."/>
            <person name="La Ragione R."/>
            <person name="Hildebrand F."/>
            <person name="Pallen M.J."/>
        </authorList>
    </citation>
    <scope>NUCLEOTIDE SEQUENCE</scope>
    <source>
        <strain evidence="3">CHK160-9182</strain>
    </source>
</reference>
<evidence type="ECO:0000313" key="3">
    <source>
        <dbReference type="EMBL" id="HIW06999.1"/>
    </source>
</evidence>
<feature type="chain" id="PRO_5038670543" evidence="1">
    <location>
        <begin position="19"/>
        <end position="125"/>
    </location>
</feature>
<protein>
    <submittedName>
        <fullName evidence="3">DUF4377 domain-containing protein</fullName>
    </submittedName>
</protein>
<proteinExistence type="predicted"/>
<reference evidence="3" key="2">
    <citation type="submission" date="2021-04" db="EMBL/GenBank/DDBJ databases">
        <authorList>
            <person name="Gilroy R."/>
        </authorList>
    </citation>
    <scope>NUCLEOTIDE SEQUENCE</scope>
    <source>
        <strain evidence="3">CHK160-9182</strain>
    </source>
</reference>
<feature type="domain" description="DUF4377" evidence="2">
    <location>
        <begin position="29"/>
        <end position="107"/>
    </location>
</feature>
<evidence type="ECO:0000256" key="1">
    <source>
        <dbReference type="SAM" id="SignalP"/>
    </source>
</evidence>
<evidence type="ECO:0000259" key="2">
    <source>
        <dbReference type="Pfam" id="PF14302"/>
    </source>
</evidence>
<dbReference type="EMBL" id="DXHP01000148">
    <property type="protein sequence ID" value="HIW06999.1"/>
    <property type="molecule type" value="Genomic_DNA"/>
</dbReference>
<gene>
    <name evidence="3" type="ORF">H9889_06700</name>
</gene>
<dbReference type="Pfam" id="PF14302">
    <property type="entry name" value="DUF4377"/>
    <property type="match status" value="1"/>
</dbReference>
<evidence type="ECO:0000313" key="4">
    <source>
        <dbReference type="Proteomes" id="UP000823934"/>
    </source>
</evidence>
<dbReference type="AlphaFoldDB" id="A0A9D1Q6I0"/>
<name>A0A9D1Q6I0_9GAMM</name>
<dbReference type="InterPro" id="IPR025485">
    <property type="entry name" value="DUF4377"/>
</dbReference>
<feature type="signal peptide" evidence="1">
    <location>
        <begin position="1"/>
        <end position="18"/>
    </location>
</feature>
<sequence length="125" mass="13710">MKRLLGVMFAGAVLTACASTAQNQVILKVASSQAECVGVAPQKCLLVQEVAETVAAIADWEFFYSNIDGFTYEPGFEYTLLIDKVPREHVAADQSSMIYRLAKVVDKTAKTSENMPKTLSMTKIR</sequence>
<keyword evidence="1" id="KW-0732">Signal</keyword>
<comment type="caution">
    <text evidence="3">The sequence shown here is derived from an EMBL/GenBank/DDBJ whole genome shotgun (WGS) entry which is preliminary data.</text>
</comment>